<feature type="transmembrane region" description="Helical" evidence="1">
    <location>
        <begin position="105"/>
        <end position="125"/>
    </location>
</feature>
<evidence type="ECO:0000313" key="3">
    <source>
        <dbReference type="Proteomes" id="UP000252519"/>
    </source>
</evidence>
<dbReference type="AlphaFoldDB" id="A0A368H884"/>
<evidence type="ECO:0000313" key="2">
    <source>
        <dbReference type="EMBL" id="RCN52811.1"/>
    </source>
</evidence>
<evidence type="ECO:0008006" key="4">
    <source>
        <dbReference type="Google" id="ProtNLM"/>
    </source>
</evidence>
<evidence type="ECO:0000256" key="1">
    <source>
        <dbReference type="SAM" id="Phobius"/>
    </source>
</evidence>
<keyword evidence="3" id="KW-1185">Reference proteome</keyword>
<organism evidence="2 3">
    <name type="scientific">Ancylostoma caninum</name>
    <name type="common">Dog hookworm</name>
    <dbReference type="NCBI Taxonomy" id="29170"/>
    <lineage>
        <taxon>Eukaryota</taxon>
        <taxon>Metazoa</taxon>
        <taxon>Ecdysozoa</taxon>
        <taxon>Nematoda</taxon>
        <taxon>Chromadorea</taxon>
        <taxon>Rhabditida</taxon>
        <taxon>Rhabditina</taxon>
        <taxon>Rhabditomorpha</taxon>
        <taxon>Strongyloidea</taxon>
        <taxon>Ancylostomatidae</taxon>
        <taxon>Ancylostomatinae</taxon>
        <taxon>Ancylostoma</taxon>
    </lineage>
</organism>
<dbReference type="InterPro" id="IPR036259">
    <property type="entry name" value="MFS_trans_sf"/>
</dbReference>
<dbReference type="SUPFAM" id="SSF103473">
    <property type="entry name" value="MFS general substrate transporter"/>
    <property type="match status" value="1"/>
</dbReference>
<dbReference type="Proteomes" id="UP000252519">
    <property type="component" value="Unassembled WGS sequence"/>
</dbReference>
<keyword evidence="1" id="KW-1133">Transmembrane helix</keyword>
<protein>
    <recommendedName>
        <fullName evidence="4">Major facilitator superfamily (MFS) profile domain-containing protein</fullName>
    </recommendedName>
</protein>
<proteinExistence type="predicted"/>
<dbReference type="OrthoDB" id="5296287at2759"/>
<reference evidence="2 3" key="1">
    <citation type="submission" date="2014-10" db="EMBL/GenBank/DDBJ databases">
        <title>Draft genome of the hookworm Ancylostoma caninum.</title>
        <authorList>
            <person name="Mitreva M."/>
        </authorList>
    </citation>
    <scope>NUCLEOTIDE SEQUENCE [LARGE SCALE GENOMIC DNA]</scope>
    <source>
        <strain evidence="2 3">Baltimore</strain>
    </source>
</reference>
<sequence>MGRVISNPRMVPEWMQTPEEDIFELEIVVLYKFEKCLQGVGILVVNLVGSVFIEYTWDACFLCAVESLETSCRGSGTGSCSLMARFGAISAPFLTYMNNFWPPSVYFSVFVLGSINLIVSFNYLIETKGVNLDNVTVETVECNDGHFLLQRRADEAM</sequence>
<keyword evidence="1" id="KW-0812">Transmembrane</keyword>
<accession>A0A368H884</accession>
<dbReference type="STRING" id="29170.A0A368H884"/>
<name>A0A368H884_ANCCA</name>
<dbReference type="Gene3D" id="1.20.1250.20">
    <property type="entry name" value="MFS general substrate transporter like domains"/>
    <property type="match status" value="1"/>
</dbReference>
<dbReference type="EMBL" id="JOJR01000005">
    <property type="protein sequence ID" value="RCN52811.1"/>
    <property type="molecule type" value="Genomic_DNA"/>
</dbReference>
<comment type="caution">
    <text evidence="2">The sequence shown here is derived from an EMBL/GenBank/DDBJ whole genome shotgun (WGS) entry which is preliminary data.</text>
</comment>
<gene>
    <name evidence="2" type="ORF">ANCCAN_01188</name>
</gene>
<keyword evidence="1" id="KW-0472">Membrane</keyword>